<gene>
    <name evidence="2" type="ORF">SAMN05421767_102102</name>
</gene>
<feature type="transmembrane region" description="Helical" evidence="1">
    <location>
        <begin position="6"/>
        <end position="28"/>
    </location>
</feature>
<dbReference type="STRING" id="137733.SAMN05421767_102102"/>
<keyword evidence="1" id="KW-1133">Transmembrane helix</keyword>
<organism evidence="2 3">
    <name type="scientific">Granulicatella balaenopterae</name>
    <dbReference type="NCBI Taxonomy" id="137733"/>
    <lineage>
        <taxon>Bacteria</taxon>
        <taxon>Bacillati</taxon>
        <taxon>Bacillota</taxon>
        <taxon>Bacilli</taxon>
        <taxon>Lactobacillales</taxon>
        <taxon>Carnobacteriaceae</taxon>
        <taxon>Granulicatella</taxon>
    </lineage>
</organism>
<dbReference type="Proteomes" id="UP000198556">
    <property type="component" value="Unassembled WGS sequence"/>
</dbReference>
<dbReference type="AlphaFoldDB" id="A0A1H9HHI2"/>
<keyword evidence="1" id="KW-0812">Transmembrane</keyword>
<keyword evidence="3" id="KW-1185">Reference proteome</keyword>
<protein>
    <submittedName>
        <fullName evidence="2">Uncharacterized protein</fullName>
    </submittedName>
</protein>
<proteinExistence type="predicted"/>
<name>A0A1H9HHI2_9LACT</name>
<sequence>MDCLPLIGFLTVIVGMDGVIIALIGIAISKLRELEK</sequence>
<evidence type="ECO:0000256" key="1">
    <source>
        <dbReference type="SAM" id="Phobius"/>
    </source>
</evidence>
<reference evidence="2 3" key="1">
    <citation type="submission" date="2016-10" db="EMBL/GenBank/DDBJ databases">
        <authorList>
            <person name="de Groot N.N."/>
        </authorList>
    </citation>
    <scope>NUCLEOTIDE SEQUENCE [LARGE SCALE GENOMIC DNA]</scope>
    <source>
        <strain evidence="2 3">DSM 15827</strain>
    </source>
</reference>
<dbReference type="EMBL" id="FOGF01000002">
    <property type="protein sequence ID" value="SEQ61811.1"/>
    <property type="molecule type" value="Genomic_DNA"/>
</dbReference>
<evidence type="ECO:0000313" key="2">
    <source>
        <dbReference type="EMBL" id="SEQ61811.1"/>
    </source>
</evidence>
<evidence type="ECO:0000313" key="3">
    <source>
        <dbReference type="Proteomes" id="UP000198556"/>
    </source>
</evidence>
<accession>A0A1H9HHI2</accession>
<keyword evidence="1" id="KW-0472">Membrane</keyword>